<dbReference type="SUPFAM" id="SSF53850">
    <property type="entry name" value="Periplasmic binding protein-like II"/>
    <property type="match status" value="1"/>
</dbReference>
<evidence type="ECO:0000256" key="3">
    <source>
        <dbReference type="ARBA" id="ARBA00023125"/>
    </source>
</evidence>
<keyword evidence="7" id="KW-1185">Reference proteome</keyword>
<dbReference type="Pfam" id="PF00126">
    <property type="entry name" value="HTH_1"/>
    <property type="match status" value="1"/>
</dbReference>
<keyword evidence="2" id="KW-0805">Transcription regulation</keyword>
<evidence type="ECO:0000256" key="4">
    <source>
        <dbReference type="ARBA" id="ARBA00023163"/>
    </source>
</evidence>
<dbReference type="GO" id="GO:0003700">
    <property type="term" value="F:DNA-binding transcription factor activity"/>
    <property type="evidence" value="ECO:0007669"/>
    <property type="project" value="InterPro"/>
</dbReference>
<dbReference type="InterPro" id="IPR058163">
    <property type="entry name" value="LysR-type_TF_proteobact-type"/>
</dbReference>
<comment type="similarity">
    <text evidence="1">Belongs to the LysR transcriptional regulatory family.</text>
</comment>
<dbReference type="AlphaFoldDB" id="A0A917ADF1"/>
<evidence type="ECO:0000256" key="2">
    <source>
        <dbReference type="ARBA" id="ARBA00023015"/>
    </source>
</evidence>
<accession>A0A917ADF1</accession>
<dbReference type="InterPro" id="IPR005119">
    <property type="entry name" value="LysR_subst-bd"/>
</dbReference>
<dbReference type="PROSITE" id="PS50931">
    <property type="entry name" value="HTH_LYSR"/>
    <property type="match status" value="1"/>
</dbReference>
<dbReference type="PANTHER" id="PTHR30537">
    <property type="entry name" value="HTH-TYPE TRANSCRIPTIONAL REGULATOR"/>
    <property type="match status" value="1"/>
</dbReference>
<dbReference type="InterPro" id="IPR036390">
    <property type="entry name" value="WH_DNA-bd_sf"/>
</dbReference>
<dbReference type="Pfam" id="PF03466">
    <property type="entry name" value="LysR_substrate"/>
    <property type="match status" value="1"/>
</dbReference>
<dbReference type="PANTHER" id="PTHR30537:SF3">
    <property type="entry name" value="TRANSCRIPTIONAL REGULATORY PROTEIN"/>
    <property type="match status" value="1"/>
</dbReference>
<gene>
    <name evidence="6" type="ORF">GCM10011360_32710</name>
</gene>
<proteinExistence type="inferred from homology"/>
<evidence type="ECO:0000256" key="1">
    <source>
        <dbReference type="ARBA" id="ARBA00009437"/>
    </source>
</evidence>
<comment type="caution">
    <text evidence="6">The sequence shown here is derived from an EMBL/GenBank/DDBJ whole genome shotgun (WGS) entry which is preliminary data.</text>
</comment>
<dbReference type="Gene3D" id="1.10.10.10">
    <property type="entry name" value="Winged helix-like DNA-binding domain superfamily/Winged helix DNA-binding domain"/>
    <property type="match status" value="1"/>
</dbReference>
<feature type="domain" description="HTH lysR-type" evidence="5">
    <location>
        <begin position="8"/>
        <end position="65"/>
    </location>
</feature>
<sequence>MNWPAGSFDWNQARAFLATAEHGSLSAAARALGQTQPTLGRQVTALEESLGVALFDRAGRGLILTDAGRELLTHVRDMAEAAARIPLTASGQSQDLRGTVSITASDVYSTTLLPPIIADLARAAPEIEIELVVSDDLRDLSRREADIAVRHVRPTDPNLTARLIGEASGYFFAATSYLDRRGRPASREELKSHDIIGIRDAARMVEGLKSFGIDVPASLLRHRTDSSFVMWELARAGLGIGIFPAERALTDPAMEVLFDGEVAVRFPVWLVTHRELHSSRRIRTVYDHLADQLAAQLRRTAADFAARSRR</sequence>
<dbReference type="RefSeq" id="WP_188478893.1">
    <property type="nucleotide sequence ID" value="NZ_BMFJ01000002.1"/>
</dbReference>
<protein>
    <submittedName>
        <fullName evidence="6">LysR family transcriptional regulator</fullName>
    </submittedName>
</protein>
<dbReference type="GO" id="GO:0006351">
    <property type="term" value="P:DNA-templated transcription"/>
    <property type="evidence" value="ECO:0007669"/>
    <property type="project" value="TreeGrafter"/>
</dbReference>
<reference evidence="7" key="1">
    <citation type="journal article" date="2019" name="Int. J. Syst. Evol. Microbiol.">
        <title>The Global Catalogue of Microorganisms (GCM) 10K type strain sequencing project: providing services to taxonomists for standard genome sequencing and annotation.</title>
        <authorList>
            <consortium name="The Broad Institute Genomics Platform"/>
            <consortium name="The Broad Institute Genome Sequencing Center for Infectious Disease"/>
            <person name="Wu L."/>
            <person name="Ma J."/>
        </authorList>
    </citation>
    <scope>NUCLEOTIDE SEQUENCE [LARGE SCALE GENOMIC DNA]</scope>
    <source>
        <strain evidence="7">CGMCC 1.12664</strain>
    </source>
</reference>
<keyword evidence="3" id="KW-0238">DNA-binding</keyword>
<evidence type="ECO:0000259" key="5">
    <source>
        <dbReference type="PROSITE" id="PS50931"/>
    </source>
</evidence>
<dbReference type="EMBL" id="BMFJ01000002">
    <property type="protein sequence ID" value="GGE42802.1"/>
    <property type="molecule type" value="Genomic_DNA"/>
</dbReference>
<dbReference type="FunFam" id="1.10.10.10:FF:000001">
    <property type="entry name" value="LysR family transcriptional regulator"/>
    <property type="match status" value="1"/>
</dbReference>
<evidence type="ECO:0000313" key="7">
    <source>
        <dbReference type="Proteomes" id="UP000612855"/>
    </source>
</evidence>
<evidence type="ECO:0000313" key="6">
    <source>
        <dbReference type="EMBL" id="GGE42802.1"/>
    </source>
</evidence>
<dbReference type="InterPro" id="IPR000847">
    <property type="entry name" value="LysR_HTH_N"/>
</dbReference>
<dbReference type="PRINTS" id="PR00039">
    <property type="entry name" value="HTHLYSR"/>
</dbReference>
<keyword evidence="4" id="KW-0804">Transcription</keyword>
<dbReference type="GO" id="GO:0043565">
    <property type="term" value="F:sequence-specific DNA binding"/>
    <property type="evidence" value="ECO:0007669"/>
    <property type="project" value="TreeGrafter"/>
</dbReference>
<name>A0A917ADF1_9RHOB</name>
<organism evidence="6 7">
    <name type="scientific">Primorskyibacter flagellatus</name>
    <dbReference type="NCBI Taxonomy" id="1387277"/>
    <lineage>
        <taxon>Bacteria</taxon>
        <taxon>Pseudomonadati</taxon>
        <taxon>Pseudomonadota</taxon>
        <taxon>Alphaproteobacteria</taxon>
        <taxon>Rhodobacterales</taxon>
        <taxon>Roseobacteraceae</taxon>
        <taxon>Primorskyibacter</taxon>
    </lineage>
</organism>
<dbReference type="Gene3D" id="3.40.190.290">
    <property type="match status" value="1"/>
</dbReference>
<dbReference type="InterPro" id="IPR036388">
    <property type="entry name" value="WH-like_DNA-bd_sf"/>
</dbReference>
<dbReference type="Proteomes" id="UP000612855">
    <property type="component" value="Unassembled WGS sequence"/>
</dbReference>
<dbReference type="SUPFAM" id="SSF46785">
    <property type="entry name" value="Winged helix' DNA-binding domain"/>
    <property type="match status" value="1"/>
</dbReference>